<dbReference type="EMBL" id="CAEY01000784">
    <property type="status" value="NOT_ANNOTATED_CDS"/>
    <property type="molecule type" value="Genomic_DNA"/>
</dbReference>
<dbReference type="eggNOG" id="ENOG502QT3S">
    <property type="taxonomic scope" value="Eukaryota"/>
</dbReference>
<dbReference type="PROSITE" id="PS00675">
    <property type="entry name" value="SIGMA54_INTERACT_1"/>
    <property type="match status" value="1"/>
</dbReference>
<dbReference type="STRING" id="32264.T1JUU4"/>
<dbReference type="EnsemblMetazoa" id="tetur02g02210.1">
    <property type="protein sequence ID" value="tetur02g02210.1"/>
    <property type="gene ID" value="tetur02g02210"/>
</dbReference>
<dbReference type="PROSITE" id="PS51419">
    <property type="entry name" value="RAB"/>
    <property type="match status" value="1"/>
</dbReference>
<dbReference type="Gene3D" id="3.40.50.300">
    <property type="entry name" value="P-loop containing nucleotide triphosphate hydrolases"/>
    <property type="match status" value="1"/>
</dbReference>
<reference evidence="4" key="1">
    <citation type="submission" date="2011-08" db="EMBL/GenBank/DDBJ databases">
        <authorList>
            <person name="Rombauts S."/>
        </authorList>
    </citation>
    <scope>NUCLEOTIDE SEQUENCE</scope>
    <source>
        <strain evidence="4">London</strain>
    </source>
</reference>
<dbReference type="InterPro" id="IPR025662">
    <property type="entry name" value="Sigma_54_int_dom_ATP-bd_1"/>
</dbReference>
<dbReference type="GO" id="GO:0005525">
    <property type="term" value="F:GTP binding"/>
    <property type="evidence" value="ECO:0007669"/>
    <property type="project" value="UniProtKB-KW"/>
</dbReference>
<dbReference type="Pfam" id="PF08477">
    <property type="entry name" value="Roc"/>
    <property type="match status" value="1"/>
</dbReference>
<organism evidence="3 4">
    <name type="scientific">Tetranychus urticae</name>
    <name type="common">Two-spotted spider mite</name>
    <dbReference type="NCBI Taxonomy" id="32264"/>
    <lineage>
        <taxon>Eukaryota</taxon>
        <taxon>Metazoa</taxon>
        <taxon>Ecdysozoa</taxon>
        <taxon>Arthropoda</taxon>
        <taxon>Chelicerata</taxon>
        <taxon>Arachnida</taxon>
        <taxon>Acari</taxon>
        <taxon>Acariformes</taxon>
        <taxon>Trombidiformes</taxon>
        <taxon>Prostigmata</taxon>
        <taxon>Eleutherengona</taxon>
        <taxon>Raphignathae</taxon>
        <taxon>Tetranychoidea</taxon>
        <taxon>Tetranychidae</taxon>
        <taxon>Tetranychus</taxon>
    </lineage>
</organism>
<keyword evidence="1" id="KW-0547">Nucleotide-binding</keyword>
<dbReference type="AlphaFoldDB" id="T1JUU4"/>
<dbReference type="OMA" id="THLICQQ"/>
<evidence type="ECO:0000256" key="1">
    <source>
        <dbReference type="ARBA" id="ARBA00022741"/>
    </source>
</evidence>
<dbReference type="HOGENOM" id="CLU_084875_1_0_1"/>
<dbReference type="OrthoDB" id="5914890at2759"/>
<dbReference type="SUPFAM" id="SSF52540">
    <property type="entry name" value="P-loop containing nucleoside triphosphate hydrolases"/>
    <property type="match status" value="1"/>
</dbReference>
<proteinExistence type="predicted"/>
<dbReference type="SMART" id="SM00175">
    <property type="entry name" value="RAB"/>
    <property type="match status" value="1"/>
</dbReference>
<name>T1JUU4_TETUR</name>
<accession>T1JUU4</accession>
<keyword evidence="4" id="KW-1185">Reference proteome</keyword>
<dbReference type="Proteomes" id="UP000015104">
    <property type="component" value="Unassembled WGS sequence"/>
</dbReference>
<gene>
    <name evidence="3" type="primary">107371416</name>
</gene>
<dbReference type="PANTHER" id="PTHR24073">
    <property type="entry name" value="DRAB5-RELATED"/>
    <property type="match status" value="1"/>
</dbReference>
<evidence type="ECO:0000313" key="4">
    <source>
        <dbReference type="Proteomes" id="UP000015104"/>
    </source>
</evidence>
<sequence length="290" mass="32183">MSIRDKFRDQIHDRIKVLVLGDSGVGKSCLINLICKTNMWSKPSWTIGCSIEILLHQFNEGTPNHRSCLIELWDIGGYKTHSSARSLFYQSYHGIILVHDLTNRKSYLNLRKWLGEVLCTSETNGTVSNPVPSSPTSSAFVASSSSSFSSTSFGGTSATNYRDHSNMSGTFSPTSSPLLSNNSSSILSSPDEFDIELFAGRNIPVLIVGTKKDLLGSDIHRPPRPSTLTEECGAYEIEINCLDNRAFAPGLTNCAEMTRFFDKVIERKYTLSDRLKSNSLLFNSKRSYLD</sequence>
<dbReference type="PRINTS" id="PR00449">
    <property type="entry name" value="RASTRNSFRMNG"/>
</dbReference>
<dbReference type="InterPro" id="IPR027417">
    <property type="entry name" value="P-loop_NTPase"/>
</dbReference>
<keyword evidence="2" id="KW-0342">GTP-binding</keyword>
<evidence type="ECO:0000313" key="3">
    <source>
        <dbReference type="EnsemblMetazoa" id="tetur02g02210.1"/>
    </source>
</evidence>
<evidence type="ECO:0000256" key="2">
    <source>
        <dbReference type="ARBA" id="ARBA00023134"/>
    </source>
</evidence>
<reference evidence="3" key="2">
    <citation type="submission" date="2015-06" db="UniProtKB">
        <authorList>
            <consortium name="EnsemblMetazoa"/>
        </authorList>
    </citation>
    <scope>IDENTIFICATION</scope>
</reference>
<protein>
    <submittedName>
        <fullName evidence="3">Uncharacterized protein</fullName>
    </submittedName>
</protein>
<dbReference type="KEGG" id="tut:107371416"/>